<evidence type="ECO:0000313" key="2">
    <source>
        <dbReference type="EMBL" id="GAA3746226.1"/>
    </source>
</evidence>
<evidence type="ECO:0000313" key="3">
    <source>
        <dbReference type="Proteomes" id="UP001501004"/>
    </source>
</evidence>
<dbReference type="EMBL" id="BAABAE010000003">
    <property type="protein sequence ID" value="GAA3746226.1"/>
    <property type="molecule type" value="Genomic_DNA"/>
</dbReference>
<proteinExistence type="predicted"/>
<dbReference type="RefSeq" id="WP_344756644.1">
    <property type="nucleotide sequence ID" value="NZ_BAABAE010000003.1"/>
</dbReference>
<reference evidence="3" key="1">
    <citation type="journal article" date="2019" name="Int. J. Syst. Evol. Microbiol.">
        <title>The Global Catalogue of Microorganisms (GCM) 10K type strain sequencing project: providing services to taxonomists for standard genome sequencing and annotation.</title>
        <authorList>
            <consortium name="The Broad Institute Genomics Platform"/>
            <consortium name="The Broad Institute Genome Sequencing Center for Infectious Disease"/>
            <person name="Wu L."/>
            <person name="Ma J."/>
        </authorList>
    </citation>
    <scope>NUCLEOTIDE SEQUENCE [LARGE SCALE GENOMIC DNA]</scope>
    <source>
        <strain evidence="3">JCM 16949</strain>
    </source>
</reference>
<dbReference type="Pfam" id="PF14397">
    <property type="entry name" value="ATPgrasp_ST"/>
    <property type="match status" value="1"/>
</dbReference>
<dbReference type="Gene3D" id="3.30.470.20">
    <property type="entry name" value="ATP-grasp fold, B domain"/>
    <property type="match status" value="1"/>
</dbReference>
<gene>
    <name evidence="2" type="ORF">GCM10022239_22240</name>
</gene>
<comment type="caution">
    <text evidence="2">The sequence shown here is derived from an EMBL/GenBank/DDBJ whole genome shotgun (WGS) entry which is preliminary data.</text>
</comment>
<evidence type="ECO:0000259" key="1">
    <source>
        <dbReference type="Pfam" id="PF14397"/>
    </source>
</evidence>
<dbReference type="InterPro" id="IPR039523">
    <property type="entry name" value="RimK-rel_E_lig_ATP-grasp"/>
</dbReference>
<sequence>MAARRSLGLRRRIDYFLWRARNVDWANLSRISRKLSATTWKPAWLIAGDMIWSAAAHETGFTDYQDWDFHLLKHRERKTYMTHPKSNHIAQLVNQKAYRHNFADKSEFVQVFAKYVGRETLDVRTASVAELQRFVEHHESVMIKVIDSDGGQGIERRNAAAIDDYETFRDELLANRQFLVEQVIPQHPEMAALNPSSVNSLRIVTYFDGTDVHVLARVLKMGNDDVIDNFAHGGMYTMLDENGRAVHAAFDVAGDAYEIHPVSGIRIPGFQVPLYDQVLELVDEVARVIPQIPYVGWDVAISPDRPVVIEGNYNTGVFQAKPSLTGTKTGLLPLYREVIGF</sequence>
<dbReference type="Proteomes" id="UP001501004">
    <property type="component" value="Unassembled WGS sequence"/>
</dbReference>
<dbReference type="SUPFAM" id="SSF56059">
    <property type="entry name" value="Glutathione synthetase ATP-binding domain-like"/>
    <property type="match status" value="1"/>
</dbReference>
<feature type="domain" description="Alpha-L-glutamate ligase-related protein ATP-grasp" evidence="1">
    <location>
        <begin position="93"/>
        <end position="317"/>
    </location>
</feature>
<organism evidence="2 3">
    <name type="scientific">Leifsonella bigeumensis</name>
    <dbReference type="NCBI Taxonomy" id="433643"/>
    <lineage>
        <taxon>Bacteria</taxon>
        <taxon>Bacillati</taxon>
        <taxon>Actinomycetota</taxon>
        <taxon>Actinomycetes</taxon>
        <taxon>Micrococcales</taxon>
        <taxon>Microbacteriaceae</taxon>
        <taxon>Leifsonella</taxon>
    </lineage>
</organism>
<accession>A0ABP7FWN7</accession>
<protein>
    <recommendedName>
        <fullName evidence="1">Alpha-L-glutamate ligase-related protein ATP-grasp domain-containing protein</fullName>
    </recommendedName>
</protein>
<keyword evidence="3" id="KW-1185">Reference proteome</keyword>
<name>A0ABP7FWN7_9MICO</name>